<dbReference type="EMBL" id="JACHHZ010000001">
    <property type="protein sequence ID" value="MBB6091903.1"/>
    <property type="molecule type" value="Genomic_DNA"/>
</dbReference>
<evidence type="ECO:0000313" key="1">
    <source>
        <dbReference type="EMBL" id="MBB6091903.1"/>
    </source>
</evidence>
<keyword evidence="1" id="KW-0413">Isomerase</keyword>
<dbReference type="GO" id="GO:0016853">
    <property type="term" value="F:isomerase activity"/>
    <property type="evidence" value="ECO:0007669"/>
    <property type="project" value="UniProtKB-KW"/>
</dbReference>
<dbReference type="AlphaFoldDB" id="A0A841HGU9"/>
<name>A0A841HGU9_9GAMM</name>
<gene>
    <name evidence="1" type="ORF">HNQ60_000749</name>
</gene>
<evidence type="ECO:0000313" key="2">
    <source>
        <dbReference type="Proteomes" id="UP000588068"/>
    </source>
</evidence>
<dbReference type="RefSeq" id="WP_184329669.1">
    <property type="nucleotide sequence ID" value="NZ_JACHHZ010000001.1"/>
</dbReference>
<dbReference type="Proteomes" id="UP000588068">
    <property type="component" value="Unassembled WGS sequence"/>
</dbReference>
<sequence>MSIDKDQFRDGFKARLQSLAEAAESKAVLEPLDIGGIFLAIGTTMLSRQLGEEQTIKYLRELATEYETTKAAPASQLN</sequence>
<organism evidence="1 2">
    <name type="scientific">Povalibacter uvarum</name>
    <dbReference type="NCBI Taxonomy" id="732238"/>
    <lineage>
        <taxon>Bacteria</taxon>
        <taxon>Pseudomonadati</taxon>
        <taxon>Pseudomonadota</taxon>
        <taxon>Gammaproteobacteria</taxon>
        <taxon>Steroidobacterales</taxon>
        <taxon>Steroidobacteraceae</taxon>
        <taxon>Povalibacter</taxon>
    </lineage>
</organism>
<reference evidence="1 2" key="1">
    <citation type="submission" date="2020-08" db="EMBL/GenBank/DDBJ databases">
        <title>Genomic Encyclopedia of Type Strains, Phase IV (KMG-IV): sequencing the most valuable type-strain genomes for metagenomic binning, comparative biology and taxonomic classification.</title>
        <authorList>
            <person name="Goeker M."/>
        </authorList>
    </citation>
    <scope>NUCLEOTIDE SEQUENCE [LARGE SCALE GENOMIC DNA]</scope>
    <source>
        <strain evidence="1 2">DSM 26723</strain>
    </source>
</reference>
<keyword evidence="2" id="KW-1185">Reference proteome</keyword>
<comment type="caution">
    <text evidence="1">The sequence shown here is derived from an EMBL/GenBank/DDBJ whole genome shotgun (WGS) entry which is preliminary data.</text>
</comment>
<proteinExistence type="predicted"/>
<accession>A0A841HGU9</accession>
<protein>
    <submittedName>
        <fullName evidence="1">2-hydroxychromene-2-carboxylate isomerase</fullName>
    </submittedName>
</protein>